<feature type="transmembrane region" description="Helical" evidence="1">
    <location>
        <begin position="59"/>
        <end position="77"/>
    </location>
</feature>
<dbReference type="AlphaFoldDB" id="A0A8S1CAJ3"/>
<dbReference type="PANTHER" id="PTHR11360">
    <property type="entry name" value="MONOCARBOXYLATE TRANSPORTER"/>
    <property type="match status" value="1"/>
</dbReference>
<name>A0A8S1CAJ3_9INSE</name>
<evidence type="ECO:0000313" key="3">
    <source>
        <dbReference type="Proteomes" id="UP000494165"/>
    </source>
</evidence>
<feature type="transmembrane region" description="Helical" evidence="1">
    <location>
        <begin position="97"/>
        <end position="122"/>
    </location>
</feature>
<sequence>MARNHGKYFSQKALARGIALEAPDGGWGWAVVLAFGLNHIFIVAVIQNFSLIYSNAIEGFGITVANLSLILNINSAVNNALGLLNGPLLKRFSCRQVAVFGGLLLFSGTYLTSMAVSMPYFIMSFGVIFGKH</sequence>
<keyword evidence="1" id="KW-0472">Membrane</keyword>
<comment type="caution">
    <text evidence="2">The sequence shown here is derived from an EMBL/GenBank/DDBJ whole genome shotgun (WGS) entry which is preliminary data.</text>
</comment>
<reference evidence="2 3" key="1">
    <citation type="submission" date="2020-04" db="EMBL/GenBank/DDBJ databases">
        <authorList>
            <person name="Alioto T."/>
            <person name="Alioto T."/>
            <person name="Gomez Garrido J."/>
        </authorList>
    </citation>
    <scope>NUCLEOTIDE SEQUENCE [LARGE SCALE GENOMIC DNA]</scope>
</reference>
<dbReference type="PANTHER" id="PTHR11360:SF237">
    <property type="entry name" value="MONOCARBOXYLATE TRANSPORTER 12-B-LIKE PROTEIN"/>
    <property type="match status" value="1"/>
</dbReference>
<gene>
    <name evidence="2" type="ORF">CLODIP_2_CD06083</name>
</gene>
<dbReference type="SUPFAM" id="SSF103473">
    <property type="entry name" value="MFS general substrate transporter"/>
    <property type="match status" value="1"/>
</dbReference>
<protein>
    <recommendedName>
        <fullName evidence="4">Major facilitator superfamily (MFS) profile domain-containing protein</fullName>
    </recommendedName>
</protein>
<evidence type="ECO:0008006" key="4">
    <source>
        <dbReference type="Google" id="ProtNLM"/>
    </source>
</evidence>
<keyword evidence="1" id="KW-1133">Transmembrane helix</keyword>
<accession>A0A8S1CAJ3</accession>
<keyword evidence="1" id="KW-0812">Transmembrane</keyword>
<organism evidence="2 3">
    <name type="scientific">Cloeon dipterum</name>
    <dbReference type="NCBI Taxonomy" id="197152"/>
    <lineage>
        <taxon>Eukaryota</taxon>
        <taxon>Metazoa</taxon>
        <taxon>Ecdysozoa</taxon>
        <taxon>Arthropoda</taxon>
        <taxon>Hexapoda</taxon>
        <taxon>Insecta</taxon>
        <taxon>Pterygota</taxon>
        <taxon>Palaeoptera</taxon>
        <taxon>Ephemeroptera</taxon>
        <taxon>Pisciforma</taxon>
        <taxon>Baetidae</taxon>
        <taxon>Cloeon</taxon>
    </lineage>
</organism>
<dbReference type="OrthoDB" id="410267at2759"/>
<dbReference type="EMBL" id="CADEPI010000020">
    <property type="protein sequence ID" value="CAB3365392.1"/>
    <property type="molecule type" value="Genomic_DNA"/>
</dbReference>
<proteinExistence type="predicted"/>
<dbReference type="GO" id="GO:0008028">
    <property type="term" value="F:monocarboxylic acid transmembrane transporter activity"/>
    <property type="evidence" value="ECO:0007669"/>
    <property type="project" value="TreeGrafter"/>
</dbReference>
<dbReference type="InterPro" id="IPR050327">
    <property type="entry name" value="Proton-linked_MCT"/>
</dbReference>
<dbReference type="InterPro" id="IPR036259">
    <property type="entry name" value="MFS_trans_sf"/>
</dbReference>
<evidence type="ECO:0000256" key="1">
    <source>
        <dbReference type="SAM" id="Phobius"/>
    </source>
</evidence>
<keyword evidence="3" id="KW-1185">Reference proteome</keyword>
<evidence type="ECO:0000313" key="2">
    <source>
        <dbReference type="EMBL" id="CAB3365392.1"/>
    </source>
</evidence>
<feature type="transmembrane region" description="Helical" evidence="1">
    <location>
        <begin position="27"/>
        <end position="47"/>
    </location>
</feature>
<dbReference type="Proteomes" id="UP000494165">
    <property type="component" value="Unassembled WGS sequence"/>
</dbReference>